<accession>A0A2Z4MEK4</accession>
<evidence type="ECO:0000313" key="1">
    <source>
        <dbReference type="EMBL" id="AWX54962.1"/>
    </source>
</evidence>
<dbReference type="EMBL" id="CP030117">
    <property type="protein sequence ID" value="AWX54962.1"/>
    <property type="molecule type" value="Genomic_DNA"/>
</dbReference>
<dbReference type="AlphaFoldDB" id="A0A2Z4MEK4"/>
<proteinExistence type="predicted"/>
<sequence>MLGACGICNENLDQNNQCRCTRQERASSDRNSGRRGCIKCGCTRTTVTQMSATGGGLSRMLNVQYQVYDVISCVNCGYSEMYKRNSSSTMNIVDLFFG</sequence>
<dbReference type="InterPro" id="IPR018652">
    <property type="entry name" value="DUF2082_NA-bd_Znr"/>
</dbReference>
<dbReference type="Proteomes" id="UP000036061">
    <property type="component" value="Chromosome"/>
</dbReference>
<name>A0A2Z4MEK4_BREBE</name>
<protein>
    <submittedName>
        <fullName evidence="1">Nucleic acid-binding protein</fullName>
    </submittedName>
</protein>
<evidence type="ECO:0000313" key="2">
    <source>
        <dbReference type="Proteomes" id="UP000036061"/>
    </source>
</evidence>
<dbReference type="Pfam" id="PF09855">
    <property type="entry name" value="Zn_ribbon_13"/>
    <property type="match status" value="1"/>
</dbReference>
<gene>
    <name evidence="1" type="ORF">AB432_007915</name>
</gene>
<reference evidence="1 2" key="1">
    <citation type="journal article" date="2015" name="Genome Announc.">
        <title>Draft Genome Sequence of Brevibacillus brevis DZQ7, a Plant Growth-Promoting Rhizobacterium with Broad-Spectrum Antimicrobial Activity.</title>
        <authorList>
            <person name="Hou Q."/>
            <person name="Wang C."/>
            <person name="Hou X."/>
            <person name="Xia Z."/>
            <person name="Ye J."/>
            <person name="Liu K."/>
            <person name="Liu H."/>
            <person name="Wang J."/>
            <person name="Guo H."/>
            <person name="Yu X."/>
            <person name="Yang Y."/>
            <person name="Du B."/>
            <person name="Ding Y."/>
        </authorList>
    </citation>
    <scope>NUCLEOTIDE SEQUENCE [LARGE SCALE GENOMIC DNA]</scope>
    <source>
        <strain evidence="1 2">DZQ7</strain>
    </source>
</reference>
<organism evidence="1 2">
    <name type="scientific">Brevibacillus brevis</name>
    <name type="common">Bacillus brevis</name>
    <dbReference type="NCBI Taxonomy" id="1393"/>
    <lineage>
        <taxon>Bacteria</taxon>
        <taxon>Bacillati</taxon>
        <taxon>Bacillota</taxon>
        <taxon>Bacilli</taxon>
        <taxon>Bacillales</taxon>
        <taxon>Paenibacillaceae</taxon>
        <taxon>Brevibacillus</taxon>
    </lineage>
</organism>